<protein>
    <submittedName>
        <fullName evidence="2">Uncharacterized protein</fullName>
    </submittedName>
</protein>
<organism evidence="2 4">
    <name type="scientific">Durusdinium trenchii</name>
    <dbReference type="NCBI Taxonomy" id="1381693"/>
    <lineage>
        <taxon>Eukaryota</taxon>
        <taxon>Sar</taxon>
        <taxon>Alveolata</taxon>
        <taxon>Dinophyceae</taxon>
        <taxon>Suessiales</taxon>
        <taxon>Symbiodiniaceae</taxon>
        <taxon>Durusdinium</taxon>
    </lineage>
</organism>
<evidence type="ECO:0000313" key="4">
    <source>
        <dbReference type="Proteomes" id="UP001642484"/>
    </source>
</evidence>
<sequence length="470" mass="51718">MPSSNCSQLVIGTGTTAAGEACRNGKGKLKFSGLTAGPAAHAVLDASCGVPALDKALRGTRDPIAAASKARKFSLKDFNNMLVKLEKAETACLSALGEKNKPEKPENIAFIDESEAVETAIKNINNRFLMIHKLSTRLAVEKPANEQVCQEVLQMCKKDEYFKERAISLQSLQTVGFMHRCRNDWDLLDSPDAVKREAAIHHFAVETLKELCDGALTAATQYKARNAAVLNAKKAEEAAVEKENKRLELQKKKDQAKADKAEKAAAERQRKADEKAAAKKKEAEAANKSGEEDQEENDGQKCHRRGKGIGELGDDDPYILRTKIPDADCTIAASLQEFAETAARGSPCVWRLKRSVVKKIMEGHSEVLGDSGPCRKEINSVNTMMKVENANFMTAFHEKVEADPNLVKKNDKYDDSIQERIFALNFDTVFASMVEDNSAETFGSMMVVDPEMIEESMLEALGEDQQNDDK</sequence>
<evidence type="ECO:0000256" key="1">
    <source>
        <dbReference type="SAM" id="MobiDB-lite"/>
    </source>
</evidence>
<name>A0ABP0P3Y1_9DINO</name>
<dbReference type="Proteomes" id="UP001642484">
    <property type="component" value="Unassembled WGS sequence"/>
</dbReference>
<proteinExistence type="predicted"/>
<evidence type="ECO:0000313" key="2">
    <source>
        <dbReference type="EMBL" id="CAK9070486.1"/>
    </source>
</evidence>
<evidence type="ECO:0000313" key="3">
    <source>
        <dbReference type="EMBL" id="CAK9070491.1"/>
    </source>
</evidence>
<keyword evidence="4" id="KW-1185">Reference proteome</keyword>
<feature type="compositionally biased region" description="Basic and acidic residues" evidence="1">
    <location>
        <begin position="246"/>
        <end position="291"/>
    </location>
</feature>
<dbReference type="EMBL" id="CAXAMN010022511">
    <property type="protein sequence ID" value="CAK9070486.1"/>
    <property type="molecule type" value="Genomic_DNA"/>
</dbReference>
<feature type="region of interest" description="Disordered" evidence="1">
    <location>
        <begin position="246"/>
        <end position="310"/>
    </location>
</feature>
<feature type="non-terminal residue" evidence="2">
    <location>
        <position position="470"/>
    </location>
</feature>
<gene>
    <name evidence="2" type="ORF">CCMP2556_LOCUS34673</name>
    <name evidence="3" type="ORF">CCMP2556_LOCUS34675</name>
</gene>
<dbReference type="EMBL" id="CAXAMN010022513">
    <property type="protein sequence ID" value="CAK9070491.1"/>
    <property type="molecule type" value="Genomic_DNA"/>
</dbReference>
<accession>A0ABP0P3Y1</accession>
<comment type="caution">
    <text evidence="2">The sequence shown here is derived from an EMBL/GenBank/DDBJ whole genome shotgun (WGS) entry which is preliminary data.</text>
</comment>
<reference evidence="2 4" key="1">
    <citation type="submission" date="2024-02" db="EMBL/GenBank/DDBJ databases">
        <authorList>
            <person name="Chen Y."/>
            <person name="Shah S."/>
            <person name="Dougan E. K."/>
            <person name="Thang M."/>
            <person name="Chan C."/>
        </authorList>
    </citation>
    <scope>NUCLEOTIDE SEQUENCE [LARGE SCALE GENOMIC DNA]</scope>
</reference>